<sequence length="628" mass="71365">MSTSKPDQPFKEAVLLHPFFKGMERGTALSLFSRCKKVTAARDETILKSEENRTGLYLVIEGEAEVVVKKDTEEVLEVISGGGIVGLSSLYSFMEKEEVDEGVYASVEVRAKEESLLCLVPYSGLKECWKEPHLQEFLLTETSRRLQDIYYSLSERVGVSYGLQERSTILKRVKEIMIDNVKTVDSDATVQEAAHIMGTYRVSSVVVLDHSGVAGILTERDIVTRYIAGDIPLAGKVKEGMTARPVVIDQEEYLYEALGKMLDHSIKHLPVTAKGKLVGIVTLYDVMKANHIGTLTSAHKLEDRTFPLVKINTAIESIFHQLWKAHAPVFHILDVMSGLLDRLYKRILNETEEELLEEGNAKPCSYAFYVMGSAGRREQFMMTDQDHFLVYEKEGGRFDDYFRCFSERVVKKLEEAGLRRCDGQMMSSESAWRGSVNQWEERVRRWSVRSSEDTLLKAQNFFSFRVIDGDGQVQKAFEEALERQLRNAKILLARMAQVEKTKPVPVLHSSIRSLLGLQRKEFSLKKEMLFPFHHALQILNLSHGNLAGSTLEKIAFLVKKGSITPAFGEDLKDAFEEVMKLNMEMKRNKKGDTVQLSTLTTREKESLYHSVKTIREFQNMMLSHYSLA</sequence>
<dbReference type="Gene3D" id="2.60.120.10">
    <property type="entry name" value="Jelly Rolls"/>
    <property type="match status" value="1"/>
</dbReference>
<dbReference type="Pfam" id="PF03445">
    <property type="entry name" value="DUF294"/>
    <property type="match status" value="1"/>
</dbReference>
<dbReference type="PANTHER" id="PTHR43080">
    <property type="entry name" value="CBS DOMAIN-CONTAINING PROTEIN CBSX3, MITOCHONDRIAL"/>
    <property type="match status" value="1"/>
</dbReference>
<accession>A0A0V8HDL3</accession>
<dbReference type="PANTHER" id="PTHR43080:SF2">
    <property type="entry name" value="CBS DOMAIN-CONTAINING PROTEIN"/>
    <property type="match status" value="1"/>
</dbReference>
<proteinExistence type="predicted"/>
<evidence type="ECO:0000313" key="7">
    <source>
        <dbReference type="Proteomes" id="UP000181997"/>
    </source>
</evidence>
<dbReference type="InterPro" id="IPR014710">
    <property type="entry name" value="RmlC-like_jellyroll"/>
</dbReference>
<protein>
    <submittedName>
        <fullName evidence="6">CBS domain-containing protein</fullName>
    </submittedName>
</protein>
<dbReference type="InterPro" id="IPR051257">
    <property type="entry name" value="Diverse_CBS-Domain"/>
</dbReference>
<evidence type="ECO:0000256" key="2">
    <source>
        <dbReference type="ARBA" id="ARBA00023159"/>
    </source>
</evidence>
<feature type="domain" description="CBS" evidence="5">
    <location>
        <begin position="241"/>
        <end position="297"/>
    </location>
</feature>
<evidence type="ECO:0000259" key="5">
    <source>
        <dbReference type="PROSITE" id="PS51371"/>
    </source>
</evidence>
<dbReference type="Pfam" id="PF10335">
    <property type="entry name" value="DUF294_C"/>
    <property type="match status" value="1"/>
</dbReference>
<organism evidence="6 7">
    <name type="scientific">[Bacillus] enclensis</name>
    <dbReference type="NCBI Taxonomy" id="1402860"/>
    <lineage>
        <taxon>Bacteria</taxon>
        <taxon>Bacillati</taxon>
        <taxon>Bacillota</taxon>
        <taxon>Bacilli</taxon>
        <taxon>Bacillales</taxon>
        <taxon>Bacillaceae</taxon>
        <taxon>Rossellomorea</taxon>
    </lineage>
</organism>
<evidence type="ECO:0000256" key="3">
    <source>
        <dbReference type="PROSITE-ProRule" id="PRU00703"/>
    </source>
</evidence>
<dbReference type="EMBL" id="FMAU01000004">
    <property type="protein sequence ID" value="SCC25004.1"/>
    <property type="molecule type" value="Genomic_DNA"/>
</dbReference>
<reference evidence="7" key="1">
    <citation type="submission" date="2016-08" db="EMBL/GenBank/DDBJ databases">
        <authorList>
            <person name="Varghese N."/>
            <person name="Submissions Spin"/>
        </authorList>
    </citation>
    <scope>NUCLEOTIDE SEQUENCE [LARGE SCALE GENOMIC DNA]</scope>
    <source>
        <strain evidence="7">SGD-1123</strain>
    </source>
</reference>
<dbReference type="Pfam" id="PF00571">
    <property type="entry name" value="CBS"/>
    <property type="match status" value="2"/>
</dbReference>
<evidence type="ECO:0000256" key="1">
    <source>
        <dbReference type="ARBA" id="ARBA00023122"/>
    </source>
</evidence>
<keyword evidence="1 3" id="KW-0129">CBS domain</keyword>
<dbReference type="InterPro" id="IPR018490">
    <property type="entry name" value="cNMP-bd_dom_sf"/>
</dbReference>
<dbReference type="PROSITE" id="PS51371">
    <property type="entry name" value="CBS"/>
    <property type="match status" value="2"/>
</dbReference>
<dbReference type="PROSITE" id="PS50042">
    <property type="entry name" value="CNMP_BINDING_3"/>
    <property type="match status" value="1"/>
</dbReference>
<dbReference type="CDD" id="cd05401">
    <property type="entry name" value="NT_GlnE_GlnD_like"/>
    <property type="match status" value="1"/>
</dbReference>
<dbReference type="AlphaFoldDB" id="A0A0V8HDL3"/>
<dbReference type="InterPro" id="IPR000595">
    <property type="entry name" value="cNMP-bd_dom"/>
</dbReference>
<dbReference type="InterPro" id="IPR046342">
    <property type="entry name" value="CBS_dom_sf"/>
</dbReference>
<dbReference type="InterPro" id="IPR018821">
    <property type="entry name" value="DUF294_put_nucleoTrafse_sb-bd"/>
</dbReference>
<dbReference type="InterPro" id="IPR005105">
    <property type="entry name" value="GlnD_Uridyltrans_N"/>
</dbReference>
<dbReference type="CDD" id="cd00038">
    <property type="entry name" value="CAP_ED"/>
    <property type="match status" value="1"/>
</dbReference>
<evidence type="ECO:0000313" key="6">
    <source>
        <dbReference type="EMBL" id="SCC25004.1"/>
    </source>
</evidence>
<dbReference type="InterPro" id="IPR000644">
    <property type="entry name" value="CBS_dom"/>
</dbReference>
<keyword evidence="7" id="KW-1185">Reference proteome</keyword>
<feature type="domain" description="CBS" evidence="5">
    <location>
        <begin position="177"/>
        <end position="233"/>
    </location>
</feature>
<feature type="domain" description="Cyclic nucleotide-binding" evidence="4">
    <location>
        <begin position="19"/>
        <end position="91"/>
    </location>
</feature>
<name>A0A0V8HDL3_9BACI</name>
<dbReference type="Pfam" id="PF00027">
    <property type="entry name" value="cNMP_binding"/>
    <property type="match status" value="1"/>
</dbReference>
<dbReference type="SUPFAM" id="SSF54631">
    <property type="entry name" value="CBS-domain pair"/>
    <property type="match status" value="1"/>
</dbReference>
<gene>
    <name evidence="6" type="ORF">GA0061094_3456</name>
</gene>
<dbReference type="Proteomes" id="UP000181997">
    <property type="component" value="Unassembled WGS sequence"/>
</dbReference>
<dbReference type="SMART" id="SM00116">
    <property type="entry name" value="CBS"/>
    <property type="match status" value="2"/>
</dbReference>
<dbReference type="RefSeq" id="WP_058299422.1">
    <property type="nucleotide sequence ID" value="NZ_FMAU01000004.1"/>
</dbReference>
<dbReference type="Gene3D" id="3.10.580.10">
    <property type="entry name" value="CBS-domain"/>
    <property type="match status" value="1"/>
</dbReference>
<dbReference type="GO" id="GO:0008773">
    <property type="term" value="F:[protein-PII] uridylyltransferase activity"/>
    <property type="evidence" value="ECO:0007669"/>
    <property type="project" value="InterPro"/>
</dbReference>
<evidence type="ECO:0000259" key="4">
    <source>
        <dbReference type="PROSITE" id="PS50042"/>
    </source>
</evidence>
<keyword evidence="2" id="KW-0010">Activator</keyword>
<dbReference type="SUPFAM" id="SSF51206">
    <property type="entry name" value="cAMP-binding domain-like"/>
    <property type="match status" value="1"/>
</dbReference>